<accession>A0ABV1IYJ0</accession>
<keyword evidence="2" id="KW-0560">Oxidoreductase</keyword>
<dbReference type="GO" id="GO:0016491">
    <property type="term" value="F:oxidoreductase activity"/>
    <property type="evidence" value="ECO:0007669"/>
    <property type="project" value="UniProtKB-KW"/>
</dbReference>
<dbReference type="SUPFAM" id="SSF53223">
    <property type="entry name" value="Aminoacid dehydrogenase-like, N-terminal domain"/>
    <property type="match status" value="1"/>
</dbReference>
<dbReference type="EMBL" id="JBBNIN010000032">
    <property type="protein sequence ID" value="MEQ2712055.1"/>
    <property type="molecule type" value="Genomic_DNA"/>
</dbReference>
<comment type="caution">
    <text evidence="2">The sequence shown here is derived from an EMBL/GenBank/DDBJ whole genome shotgun (WGS) entry which is preliminary data.</text>
</comment>
<feature type="non-terminal residue" evidence="2">
    <location>
        <position position="33"/>
    </location>
</feature>
<keyword evidence="3" id="KW-1185">Reference proteome</keyword>
<evidence type="ECO:0000259" key="1">
    <source>
        <dbReference type="Pfam" id="PF08501"/>
    </source>
</evidence>
<dbReference type="EC" id="1.1.1.282" evidence="2"/>
<evidence type="ECO:0000313" key="3">
    <source>
        <dbReference type="Proteomes" id="UP001482154"/>
    </source>
</evidence>
<evidence type="ECO:0000313" key="2">
    <source>
        <dbReference type="EMBL" id="MEQ2712055.1"/>
    </source>
</evidence>
<protein>
    <submittedName>
        <fullName evidence="2">Quinate/shikimate dehydrogenase</fullName>
        <ecNumber evidence="2">1.1.1.282</ecNumber>
    </submittedName>
</protein>
<organism evidence="2 3">
    <name type="scientific">Anaerostipes amylophilus</name>
    <dbReference type="NCBI Taxonomy" id="2981779"/>
    <lineage>
        <taxon>Bacteria</taxon>
        <taxon>Bacillati</taxon>
        <taxon>Bacillota</taxon>
        <taxon>Clostridia</taxon>
        <taxon>Lachnospirales</taxon>
        <taxon>Lachnospiraceae</taxon>
        <taxon>Anaerostipes</taxon>
    </lineage>
</organism>
<dbReference type="InterPro" id="IPR013708">
    <property type="entry name" value="Shikimate_DH-bd_N"/>
</dbReference>
<dbReference type="Proteomes" id="UP001482154">
    <property type="component" value="Unassembled WGS sequence"/>
</dbReference>
<reference evidence="2 3" key="1">
    <citation type="submission" date="2024-04" db="EMBL/GenBank/DDBJ databases">
        <title>Human intestinal bacterial collection.</title>
        <authorList>
            <person name="Pauvert C."/>
            <person name="Hitch T.C.A."/>
            <person name="Clavel T."/>
        </authorList>
    </citation>
    <scope>NUCLEOTIDE SEQUENCE [LARGE SCALE GENOMIC DNA]</scope>
    <source>
        <strain evidence="2 3">CLA-AA-H249</strain>
    </source>
</reference>
<dbReference type="Gene3D" id="3.40.50.10860">
    <property type="entry name" value="Leucine Dehydrogenase, chain A, domain 1"/>
    <property type="match status" value="1"/>
</dbReference>
<dbReference type="Pfam" id="PF08501">
    <property type="entry name" value="Shikimate_dh_N"/>
    <property type="match status" value="1"/>
</dbReference>
<dbReference type="InterPro" id="IPR046346">
    <property type="entry name" value="Aminoacid_DH-like_N_sf"/>
</dbReference>
<proteinExistence type="predicted"/>
<name>A0ABV1IYJ0_9FIRM</name>
<sequence>MTGHTELIGLMAYPIRHSSSPAMHNEAFATLGL</sequence>
<gene>
    <name evidence="2" type="ORF">AAAU51_12935</name>
</gene>
<feature type="domain" description="Shikimate dehydrogenase substrate binding N-terminal" evidence="1">
    <location>
        <begin position="10"/>
        <end position="33"/>
    </location>
</feature>